<dbReference type="InterPro" id="IPR022415">
    <property type="entry name" value="ATP-guanido_PTrfase_AS"/>
</dbReference>
<dbReference type="PROSITE" id="PS00112">
    <property type="entry name" value="PHOSPHAGEN_KINASE"/>
    <property type="match status" value="1"/>
</dbReference>
<dbReference type="GO" id="GO:0046314">
    <property type="term" value="P:phosphocreatine biosynthetic process"/>
    <property type="evidence" value="ECO:0007669"/>
    <property type="project" value="InterPro"/>
</dbReference>
<dbReference type="GO" id="GO:0004111">
    <property type="term" value="F:creatine kinase activity"/>
    <property type="evidence" value="ECO:0007669"/>
    <property type="project" value="InterPro"/>
</dbReference>
<dbReference type="InterPro" id="IPR022414">
    <property type="entry name" value="ATP-guanido_PTrfase_cat"/>
</dbReference>
<accession>A0A517YMM2</accession>
<organism evidence="9 10">
    <name type="scientific">Anatilimnocola aggregata</name>
    <dbReference type="NCBI Taxonomy" id="2528021"/>
    <lineage>
        <taxon>Bacteria</taxon>
        <taxon>Pseudomonadati</taxon>
        <taxon>Planctomycetota</taxon>
        <taxon>Planctomycetia</taxon>
        <taxon>Pirellulales</taxon>
        <taxon>Pirellulaceae</taxon>
        <taxon>Anatilimnocola</taxon>
    </lineage>
</organism>
<proteinExistence type="inferred from homology"/>
<dbReference type="Pfam" id="PF00217">
    <property type="entry name" value="ATP-gua_Ptrans"/>
    <property type="match status" value="1"/>
</dbReference>
<feature type="binding site" evidence="6">
    <location>
        <begin position="174"/>
        <end position="178"/>
    </location>
    <ligand>
        <name>ATP</name>
        <dbReference type="ChEBI" id="CHEBI:30616"/>
    </ligand>
</feature>
<comment type="function">
    <text evidence="5">Catalyzes the specific phosphorylation of arginine residues in proteins.</text>
</comment>
<dbReference type="NCBIfam" id="NF002194">
    <property type="entry name" value="PRK01059.1-4"/>
    <property type="match status" value="1"/>
</dbReference>
<feature type="binding site" evidence="5 6">
    <location>
        <begin position="205"/>
        <end position="210"/>
    </location>
    <ligand>
        <name>ATP</name>
        <dbReference type="ChEBI" id="CHEBI:30616"/>
    </ligand>
</feature>
<comment type="similarity">
    <text evidence="5 6 7">Belongs to the ATP:guanido phosphotransferase family.</text>
</comment>
<dbReference type="PANTHER" id="PTHR11547">
    <property type="entry name" value="ARGININE OR CREATINE KINASE"/>
    <property type="match status" value="1"/>
</dbReference>
<dbReference type="InterPro" id="IPR000749">
    <property type="entry name" value="ATP-guanido_PTrfase"/>
</dbReference>
<evidence type="ECO:0000256" key="5">
    <source>
        <dbReference type="HAMAP-Rule" id="MF_00602"/>
    </source>
</evidence>
<dbReference type="AlphaFoldDB" id="A0A517YMM2"/>
<comment type="caution">
    <text evidence="5 6">Lacks conserved residue(s) required for the propagation of feature annotation.</text>
</comment>
<keyword evidence="4 5" id="KW-0067">ATP-binding</keyword>
<feature type="binding site" evidence="5 6">
    <location>
        <position position="123"/>
    </location>
    <ligand>
        <name>ATP</name>
        <dbReference type="ChEBI" id="CHEBI:30616"/>
    </ligand>
</feature>
<evidence type="ECO:0000313" key="9">
    <source>
        <dbReference type="EMBL" id="QDU31472.1"/>
    </source>
</evidence>
<dbReference type="CDD" id="cd07930">
    <property type="entry name" value="bacterial_phosphagen_kinase"/>
    <property type="match status" value="1"/>
</dbReference>
<dbReference type="GO" id="GO:1990424">
    <property type="term" value="F:protein arginine kinase activity"/>
    <property type="evidence" value="ECO:0007669"/>
    <property type="project" value="UniProtKB-EC"/>
</dbReference>
<dbReference type="GO" id="GO:0005615">
    <property type="term" value="C:extracellular space"/>
    <property type="evidence" value="ECO:0007669"/>
    <property type="project" value="TreeGrafter"/>
</dbReference>
<feature type="binding site" evidence="5 6">
    <location>
        <begin position="26"/>
        <end position="30"/>
    </location>
    <ligand>
        <name>ATP</name>
        <dbReference type="ChEBI" id="CHEBI:30616"/>
    </ligand>
</feature>
<evidence type="ECO:0000256" key="7">
    <source>
        <dbReference type="RuleBase" id="RU000505"/>
    </source>
</evidence>
<keyword evidence="2 5" id="KW-0547">Nucleotide-binding</keyword>
<dbReference type="InterPro" id="IPR023660">
    <property type="entry name" value="Arg_Kinase"/>
</dbReference>
<evidence type="ECO:0000256" key="1">
    <source>
        <dbReference type="ARBA" id="ARBA00022679"/>
    </source>
</evidence>
<sequence>MKFDEFAERCGEWLRGSGPQSDIVISSRIRLARNLAEFPFIRRCNEQDRKGIEQTFRAAIQSVTDWKELINVDVAGLPSIDRQFLVERQLISRELADASGARCVFIDANETYSLMINEEDHLRMQVMHSGLDLESAWEQANKIDTELDKRVAFAFHEKLGYLTACPTNVGTGLRVSVMLHLPALVITQQIEKVFRSLQKMGLAVRGLYGEGSQAMGDFYQISNQVTLGKSEEELVKQVGEVIPVIIDYERQARAFLVKESRKDLHDRVSRAYGILCTAQQISSEETLHLLSSVRMGINLGLIQDLEIPTINKLFIHTQPAHLQKLRGLELETQDRNVERALYLQTHLRKRPGEDPAEHN</sequence>
<feature type="domain" description="Phosphagen kinase C-terminal" evidence="8">
    <location>
        <begin position="23"/>
        <end position="252"/>
    </location>
</feature>
<evidence type="ECO:0000256" key="4">
    <source>
        <dbReference type="ARBA" id="ARBA00022840"/>
    </source>
</evidence>
<keyword evidence="1 5" id="KW-0808">Transferase</keyword>
<reference evidence="9 10" key="1">
    <citation type="submission" date="2019-02" db="EMBL/GenBank/DDBJ databases">
        <title>Deep-cultivation of Planctomycetes and their phenomic and genomic characterization uncovers novel biology.</title>
        <authorList>
            <person name="Wiegand S."/>
            <person name="Jogler M."/>
            <person name="Boedeker C."/>
            <person name="Pinto D."/>
            <person name="Vollmers J."/>
            <person name="Rivas-Marin E."/>
            <person name="Kohn T."/>
            <person name="Peeters S.H."/>
            <person name="Heuer A."/>
            <person name="Rast P."/>
            <person name="Oberbeckmann S."/>
            <person name="Bunk B."/>
            <person name="Jeske O."/>
            <person name="Meyerdierks A."/>
            <person name="Storesund J.E."/>
            <person name="Kallscheuer N."/>
            <person name="Luecker S."/>
            <person name="Lage O.M."/>
            <person name="Pohl T."/>
            <person name="Merkel B.J."/>
            <person name="Hornburger P."/>
            <person name="Mueller R.-W."/>
            <person name="Bruemmer F."/>
            <person name="Labrenz M."/>
            <person name="Spormann A.M."/>
            <person name="Op den Camp H."/>
            <person name="Overmann J."/>
            <person name="Amann R."/>
            <person name="Jetten M.S.M."/>
            <person name="Mascher T."/>
            <person name="Medema M.H."/>
            <person name="Devos D.P."/>
            <person name="Kaster A.-K."/>
            <person name="Ovreas L."/>
            <person name="Rohde M."/>
            <person name="Galperin M.Y."/>
            <person name="Jogler C."/>
        </authorList>
    </citation>
    <scope>NUCLEOTIDE SEQUENCE [LARGE SCALE GENOMIC DNA]</scope>
    <source>
        <strain evidence="9 10">ETA_A8</strain>
    </source>
</reference>
<dbReference type="HAMAP" id="MF_00602">
    <property type="entry name" value="Prot_Arg_kinase"/>
    <property type="match status" value="1"/>
</dbReference>
<dbReference type="PANTHER" id="PTHR11547:SF38">
    <property type="entry name" value="ARGININE KINASE 1-RELATED"/>
    <property type="match status" value="1"/>
</dbReference>
<gene>
    <name evidence="5" type="primary">mcsB</name>
    <name evidence="9" type="ORF">ETAA8_66300</name>
</gene>
<dbReference type="RefSeq" id="WP_145098659.1">
    <property type="nucleotide sequence ID" value="NZ_CP036274.1"/>
</dbReference>
<keyword evidence="10" id="KW-1185">Reference proteome</keyword>
<evidence type="ECO:0000259" key="8">
    <source>
        <dbReference type="PROSITE" id="PS51510"/>
    </source>
</evidence>
<comment type="catalytic activity">
    <reaction evidence="5">
        <text>L-arginyl-[protein] + ATP = N(omega)-phospho-L-arginyl-[protein] + ADP + H(+)</text>
        <dbReference type="Rhea" id="RHEA:43384"/>
        <dbReference type="Rhea" id="RHEA-COMP:10532"/>
        <dbReference type="Rhea" id="RHEA-COMP:10533"/>
        <dbReference type="ChEBI" id="CHEBI:15378"/>
        <dbReference type="ChEBI" id="CHEBI:29965"/>
        <dbReference type="ChEBI" id="CHEBI:30616"/>
        <dbReference type="ChEBI" id="CHEBI:83226"/>
        <dbReference type="ChEBI" id="CHEBI:456216"/>
        <dbReference type="EC" id="2.7.14.1"/>
    </reaction>
</comment>
<dbReference type="KEGG" id="aagg:ETAA8_66300"/>
<name>A0A517YMM2_9BACT</name>
<dbReference type="SUPFAM" id="SSF55931">
    <property type="entry name" value="Glutamine synthetase/guanido kinase"/>
    <property type="match status" value="1"/>
</dbReference>
<evidence type="ECO:0000256" key="3">
    <source>
        <dbReference type="ARBA" id="ARBA00022777"/>
    </source>
</evidence>
<dbReference type="OrthoDB" id="9791353at2"/>
<dbReference type="Proteomes" id="UP000315017">
    <property type="component" value="Chromosome"/>
</dbReference>
<dbReference type="GO" id="GO:0005524">
    <property type="term" value="F:ATP binding"/>
    <property type="evidence" value="ECO:0007669"/>
    <property type="project" value="UniProtKB-UniRule"/>
</dbReference>
<protein>
    <recommendedName>
        <fullName evidence="5">Protein-arginine kinase</fullName>
        <ecNumber evidence="5">2.7.14.1</ecNumber>
    </recommendedName>
</protein>
<dbReference type="Gene3D" id="3.30.590.10">
    <property type="entry name" value="Glutamine synthetase/guanido kinase, catalytic domain"/>
    <property type="match status" value="1"/>
</dbReference>
<dbReference type="PROSITE" id="PS51510">
    <property type="entry name" value="PHOSPHAGEN_KINASE_C"/>
    <property type="match status" value="1"/>
</dbReference>
<evidence type="ECO:0000256" key="2">
    <source>
        <dbReference type="ARBA" id="ARBA00022741"/>
    </source>
</evidence>
<evidence type="ECO:0000313" key="10">
    <source>
        <dbReference type="Proteomes" id="UP000315017"/>
    </source>
</evidence>
<dbReference type="EMBL" id="CP036274">
    <property type="protein sequence ID" value="QDU31472.1"/>
    <property type="molecule type" value="Genomic_DNA"/>
</dbReference>
<evidence type="ECO:0000256" key="6">
    <source>
        <dbReference type="PROSITE-ProRule" id="PRU00843"/>
    </source>
</evidence>
<dbReference type="EC" id="2.7.14.1" evidence="5"/>
<dbReference type="InterPro" id="IPR014746">
    <property type="entry name" value="Gln_synth/guanido_kin_cat_dom"/>
</dbReference>
<keyword evidence="3 5" id="KW-0418">Kinase</keyword>